<feature type="domain" description="DUF5612" evidence="1">
    <location>
        <begin position="77"/>
        <end position="214"/>
    </location>
</feature>
<dbReference type="GeneID" id="3855909"/>
<dbReference type="AlphaFoldDB" id="A0A328Q6X9"/>
<comment type="caution">
    <text evidence="2">The sequence shown here is derived from an EMBL/GenBank/DDBJ whole genome shotgun (WGS) entry which is preliminary data.</text>
</comment>
<dbReference type="EMBL" id="NGJK01000088">
    <property type="protein sequence ID" value="RAP02530.1"/>
    <property type="molecule type" value="Genomic_DNA"/>
</dbReference>
<proteinExistence type="predicted"/>
<name>A0A328Q6X9_9EURY</name>
<dbReference type="SUPFAM" id="SSF52172">
    <property type="entry name" value="CheY-like"/>
    <property type="match status" value="1"/>
</dbReference>
<dbReference type="RefSeq" id="WP_011407005.1">
    <property type="nucleotide sequence ID" value="NZ_CAUHHK010000011.1"/>
</dbReference>
<evidence type="ECO:0000259" key="1">
    <source>
        <dbReference type="Pfam" id="PF18462"/>
    </source>
</evidence>
<dbReference type="PIRSF" id="PIRSF006363">
    <property type="entry name" value="UCP006363_ACT"/>
    <property type="match status" value="1"/>
</dbReference>
<reference evidence="2 3" key="1">
    <citation type="submission" date="2017-05" db="EMBL/GenBank/DDBJ databases">
        <title>Host range expansion of the Methanosphaera genus to humans and monogastric animals involves recent and extensive reduction in genome content.</title>
        <authorList>
            <person name="Hoedt E.C."/>
            <person name="Volmer J.G."/>
            <person name="Parks D.H."/>
            <person name="Rosewarne C.P."/>
            <person name="Denman S.E."/>
            <person name="Mcsweeney C.S."/>
            <person name="O Cuiv P."/>
            <person name="Hugenholtz P."/>
            <person name="Tyson G.W."/>
            <person name="Morrison M."/>
        </authorList>
    </citation>
    <scope>NUCLEOTIDE SEQUENCE [LARGE SCALE GENOMIC DNA]</scope>
    <source>
        <strain evidence="2 3">PA5</strain>
    </source>
</reference>
<dbReference type="InterPro" id="IPR015832">
    <property type="entry name" value="UCP006363_ACT"/>
</dbReference>
<organism evidence="2 3">
    <name type="scientific">Methanosphaera stadtmanae</name>
    <dbReference type="NCBI Taxonomy" id="2317"/>
    <lineage>
        <taxon>Archaea</taxon>
        <taxon>Methanobacteriati</taxon>
        <taxon>Methanobacteriota</taxon>
        <taxon>Methanomada group</taxon>
        <taxon>Methanobacteria</taxon>
        <taxon>Methanobacteriales</taxon>
        <taxon>Methanobacteriaceae</taxon>
        <taxon>Methanosphaera</taxon>
    </lineage>
</organism>
<dbReference type="Proteomes" id="UP000248557">
    <property type="component" value="Unassembled WGS sequence"/>
</dbReference>
<gene>
    <name evidence="2" type="ORF">CA615_07120</name>
</gene>
<protein>
    <recommendedName>
        <fullName evidence="1">DUF5612 domain-containing protein</fullName>
    </recommendedName>
</protein>
<dbReference type="Gene3D" id="3.30.70.260">
    <property type="match status" value="1"/>
</dbReference>
<sequence length="216" mass="23848">MVDAIEITTKNKVHILEKLLGHISKKGYGLVYTQFRVESENTAFLYVELENVVDIDCLISELRGFSGVMEVVKFFPTDEIWGKRIIIIGTGIQVSQVVLGAITEADRHNIRGERISIDTLPLTGEKNIIEALEAIGYLPRVSCIVLAESEIEDSIIGVIDEIKNNYNIKIVGLNGNDSLINHLDLVVTDPVQAGVMAVMAISETSNLDISRIKEVL</sequence>
<accession>A0A328Q6X9</accession>
<evidence type="ECO:0000313" key="2">
    <source>
        <dbReference type="EMBL" id="RAP02530.1"/>
    </source>
</evidence>
<dbReference type="InterPro" id="IPR040537">
    <property type="entry name" value="DUF5612"/>
</dbReference>
<evidence type="ECO:0000313" key="3">
    <source>
        <dbReference type="Proteomes" id="UP000248557"/>
    </source>
</evidence>
<dbReference type="Gene3D" id="3.40.50.10550">
    <property type="entry name" value="Hypothetical protein af1403, domain 2"/>
    <property type="match status" value="1"/>
</dbReference>
<dbReference type="Pfam" id="PF18462">
    <property type="entry name" value="DUF5612"/>
    <property type="match status" value="1"/>
</dbReference>
<dbReference type="InterPro" id="IPR011006">
    <property type="entry name" value="CheY-like_superfamily"/>
</dbReference>